<evidence type="ECO:0000256" key="3">
    <source>
        <dbReference type="ARBA" id="ARBA00023157"/>
    </source>
</evidence>
<evidence type="ECO:0000256" key="6">
    <source>
        <dbReference type="SAM" id="MobiDB-lite"/>
    </source>
</evidence>
<evidence type="ECO:0000256" key="1">
    <source>
        <dbReference type="ARBA" id="ARBA00022490"/>
    </source>
</evidence>
<dbReference type="PANTHER" id="PTHR30111">
    <property type="entry name" value="33 KDA CHAPERONIN"/>
    <property type="match status" value="1"/>
</dbReference>
<feature type="region of interest" description="Disordered" evidence="6">
    <location>
        <begin position="45"/>
        <end position="77"/>
    </location>
</feature>
<dbReference type="GO" id="GO:0051082">
    <property type="term" value="F:unfolded protein binding"/>
    <property type="evidence" value="ECO:0007669"/>
    <property type="project" value="InterPro"/>
</dbReference>
<name>A0A9N8HLU2_9STRA</name>
<feature type="compositionally biased region" description="Acidic residues" evidence="6">
    <location>
        <begin position="370"/>
        <end position="380"/>
    </location>
</feature>
<evidence type="ECO:0000256" key="4">
    <source>
        <dbReference type="ARBA" id="ARBA00023186"/>
    </source>
</evidence>
<evidence type="ECO:0000313" key="8">
    <source>
        <dbReference type="Proteomes" id="UP001153069"/>
    </source>
</evidence>
<evidence type="ECO:0000313" key="7">
    <source>
        <dbReference type="EMBL" id="CAB9518546.1"/>
    </source>
</evidence>
<dbReference type="InterPro" id="IPR000397">
    <property type="entry name" value="Heat_shock_Hsp33"/>
</dbReference>
<keyword evidence="4" id="KW-0143">Chaperone</keyword>
<evidence type="ECO:0000256" key="2">
    <source>
        <dbReference type="ARBA" id="ARBA00022833"/>
    </source>
</evidence>
<dbReference type="EMBL" id="CAICTM010000942">
    <property type="protein sequence ID" value="CAB9518546.1"/>
    <property type="molecule type" value="Genomic_DNA"/>
</dbReference>
<dbReference type="GO" id="GO:0042026">
    <property type="term" value="P:protein refolding"/>
    <property type="evidence" value="ECO:0007669"/>
    <property type="project" value="TreeGrafter"/>
</dbReference>
<dbReference type="Pfam" id="PF01430">
    <property type="entry name" value="HSP33"/>
    <property type="match status" value="1"/>
</dbReference>
<dbReference type="OrthoDB" id="10264121at2759"/>
<sequence>MMSLMICSRTVTGFLARQTQHSSCRPKRCLHYYNSQWIQRRPSQKSIIATRAAEQEEEEEDSGSTTETEDPFSEYRNKNNINDQVVSGISGQGGIKVTVCTIRNMINDLMIQHTMTEVPIQAMGRTLTCSLLIANGMQKEQTVQITLNSNGPLRGLVAIASGGGKCRGFVGSPMLGDMSIFEAVGKGVLQVVKNHPEWPRPYNGITAIQHGDIDRDVGIYLAESEQRSCALAAATAVKGILCVAAGGYLIEQLPGVTDEEVAQIEKNLAKLVEMDGGDQLPTNLLLSGTTPVDIMEIILDGLDAQPLQQLTPNLECDCTEDRLLRAIRLLPASEVDDLLEKEEQLEARCEFCGKVYRMESWEVKEKLEQADGDPSLDSEFEDKGKK</sequence>
<feature type="region of interest" description="Disordered" evidence="6">
    <location>
        <begin position="366"/>
        <end position="386"/>
    </location>
</feature>
<dbReference type="GO" id="GO:0005737">
    <property type="term" value="C:cytoplasm"/>
    <property type="evidence" value="ECO:0007669"/>
    <property type="project" value="InterPro"/>
</dbReference>
<dbReference type="SUPFAM" id="SSF118352">
    <property type="entry name" value="HSP33 redox switch-like"/>
    <property type="match status" value="1"/>
</dbReference>
<gene>
    <name evidence="7" type="ORF">SEMRO_944_G222940.1</name>
</gene>
<dbReference type="PANTHER" id="PTHR30111:SF1">
    <property type="entry name" value="33 KDA CHAPERONIN"/>
    <property type="match status" value="1"/>
</dbReference>
<dbReference type="Proteomes" id="UP001153069">
    <property type="component" value="Unassembled WGS sequence"/>
</dbReference>
<dbReference type="Gene3D" id="3.55.30.10">
    <property type="entry name" value="Hsp33 domain"/>
    <property type="match status" value="1"/>
</dbReference>
<keyword evidence="2" id="KW-0862">Zinc</keyword>
<keyword evidence="8" id="KW-1185">Reference proteome</keyword>
<reference evidence="7" key="1">
    <citation type="submission" date="2020-06" db="EMBL/GenBank/DDBJ databases">
        <authorList>
            <consortium name="Plant Systems Biology data submission"/>
        </authorList>
    </citation>
    <scope>NUCLEOTIDE SEQUENCE</scope>
    <source>
        <strain evidence="7">D6</strain>
    </source>
</reference>
<comment type="caution">
    <text evidence="7">The sequence shown here is derived from an EMBL/GenBank/DDBJ whole genome shotgun (WGS) entry which is preliminary data.</text>
</comment>
<dbReference type="Gene3D" id="3.90.1280.10">
    <property type="entry name" value="HSP33 redox switch-like"/>
    <property type="match status" value="1"/>
</dbReference>
<accession>A0A9N8HLU2</accession>
<keyword evidence="3" id="KW-1015">Disulfide bond</keyword>
<evidence type="ECO:0000256" key="5">
    <source>
        <dbReference type="ARBA" id="ARBA00023284"/>
    </source>
</evidence>
<protein>
    <submittedName>
        <fullName evidence="7">33 kDa chaperonin</fullName>
    </submittedName>
</protein>
<organism evidence="7 8">
    <name type="scientific">Seminavis robusta</name>
    <dbReference type="NCBI Taxonomy" id="568900"/>
    <lineage>
        <taxon>Eukaryota</taxon>
        <taxon>Sar</taxon>
        <taxon>Stramenopiles</taxon>
        <taxon>Ochrophyta</taxon>
        <taxon>Bacillariophyta</taxon>
        <taxon>Bacillariophyceae</taxon>
        <taxon>Bacillariophycidae</taxon>
        <taxon>Naviculales</taxon>
        <taxon>Naviculaceae</taxon>
        <taxon>Seminavis</taxon>
    </lineage>
</organism>
<dbReference type="InterPro" id="IPR016154">
    <property type="entry name" value="Heat_shock_Hsp33_C"/>
</dbReference>
<dbReference type="GO" id="GO:0044183">
    <property type="term" value="F:protein folding chaperone"/>
    <property type="evidence" value="ECO:0007669"/>
    <property type="project" value="TreeGrafter"/>
</dbReference>
<dbReference type="SUPFAM" id="SSF64397">
    <property type="entry name" value="Hsp33 domain"/>
    <property type="match status" value="1"/>
</dbReference>
<dbReference type="AlphaFoldDB" id="A0A9N8HLU2"/>
<keyword evidence="1" id="KW-0963">Cytoplasm</keyword>
<feature type="compositionally biased region" description="Acidic residues" evidence="6">
    <location>
        <begin position="55"/>
        <end position="72"/>
    </location>
</feature>
<keyword evidence="5" id="KW-0676">Redox-active center</keyword>
<proteinExistence type="predicted"/>
<dbReference type="InterPro" id="IPR016153">
    <property type="entry name" value="Heat_shock_Hsp33_N"/>
</dbReference>